<name>A0A2L0XCC7_9BURK</name>
<dbReference type="CDD" id="cd02968">
    <property type="entry name" value="SCO"/>
    <property type="match status" value="1"/>
</dbReference>
<dbReference type="SUPFAM" id="SSF52833">
    <property type="entry name" value="Thioredoxin-like"/>
    <property type="match status" value="1"/>
</dbReference>
<dbReference type="Pfam" id="PF02630">
    <property type="entry name" value="SCO1-SenC"/>
    <property type="match status" value="1"/>
</dbReference>
<evidence type="ECO:0000313" key="2">
    <source>
        <dbReference type="EMBL" id="QBP14095.1"/>
    </source>
</evidence>
<comment type="similarity">
    <text evidence="1">Belongs to the SCO1/2 family.</text>
</comment>
<reference evidence="2 3" key="1">
    <citation type="submission" date="2019-03" db="EMBL/GenBank/DDBJ databases">
        <title>Comparative insights into the high quality Complete genome sequence of highly metal resistant Cupriavidus metallidurans strain BS1 isolated from a gold-copper mine.</title>
        <authorList>
            <person name="Mazhar H.S."/>
            <person name="Rensing C."/>
        </authorList>
    </citation>
    <scope>NUCLEOTIDE SEQUENCE [LARGE SCALE GENOMIC DNA]</scope>
    <source>
        <strain evidence="2 3">BS1</strain>
    </source>
</reference>
<organism evidence="2 3">
    <name type="scientific">Cupriavidus metallidurans</name>
    <dbReference type="NCBI Taxonomy" id="119219"/>
    <lineage>
        <taxon>Bacteria</taxon>
        <taxon>Pseudomonadati</taxon>
        <taxon>Pseudomonadota</taxon>
        <taxon>Betaproteobacteria</taxon>
        <taxon>Burkholderiales</taxon>
        <taxon>Burkholderiaceae</taxon>
        <taxon>Cupriavidus</taxon>
    </lineage>
</organism>
<protein>
    <submittedName>
        <fullName evidence="2">SCO family protein</fullName>
    </submittedName>
</protein>
<evidence type="ECO:0000256" key="1">
    <source>
        <dbReference type="ARBA" id="ARBA00010996"/>
    </source>
</evidence>
<proteinExistence type="inferred from homology"/>
<dbReference type="Proteomes" id="UP000253772">
    <property type="component" value="Chromosome c2"/>
</dbReference>
<dbReference type="InterPro" id="IPR036249">
    <property type="entry name" value="Thioredoxin-like_sf"/>
</dbReference>
<dbReference type="AlphaFoldDB" id="A0A2L0XCC7"/>
<dbReference type="InterPro" id="IPR003782">
    <property type="entry name" value="SCO1/SenC"/>
</dbReference>
<accession>A0A2L0XCC7</accession>
<dbReference type="EMBL" id="CP037901">
    <property type="protein sequence ID" value="QBP14095.1"/>
    <property type="molecule type" value="Genomic_DNA"/>
</dbReference>
<evidence type="ECO:0000313" key="3">
    <source>
        <dbReference type="Proteomes" id="UP000253772"/>
    </source>
</evidence>
<dbReference type="OrthoDB" id="8550465at2"/>
<gene>
    <name evidence="2" type="ORF">DDF84_021050</name>
</gene>
<dbReference type="Gene3D" id="3.40.30.10">
    <property type="entry name" value="Glutaredoxin"/>
    <property type="match status" value="1"/>
</dbReference>
<sequence length="182" mass="19629">MSAWTLDERRDLRIASLDLQMPATAVQNQQGHGVQLFSGNATSTVYIVDFIYTRCNTVCSALGGEFAQLSRQVKADGLSGQLGLVSISLDARDTAGDLKTYAATYRASLPEWEVVTASDSRELKALLRQADVIAIPDGMGGITHNGALDVVSANGVVLATYPMEQFQQAYLFARSLVRQAAR</sequence>